<reference evidence="1" key="1">
    <citation type="journal article" date="2014" name="Front. Microbiol.">
        <title>High frequency of phylogenetically diverse reductive dehalogenase-homologous genes in deep subseafloor sedimentary metagenomes.</title>
        <authorList>
            <person name="Kawai M."/>
            <person name="Futagami T."/>
            <person name="Toyoda A."/>
            <person name="Takaki Y."/>
            <person name="Nishi S."/>
            <person name="Hori S."/>
            <person name="Arai W."/>
            <person name="Tsubouchi T."/>
            <person name="Morono Y."/>
            <person name="Uchiyama I."/>
            <person name="Ito T."/>
            <person name="Fujiyama A."/>
            <person name="Inagaki F."/>
            <person name="Takami H."/>
        </authorList>
    </citation>
    <scope>NUCLEOTIDE SEQUENCE</scope>
    <source>
        <strain evidence="1">Expedition CK06-06</strain>
    </source>
</reference>
<comment type="caution">
    <text evidence="1">The sequence shown here is derived from an EMBL/GenBank/DDBJ whole genome shotgun (WGS) entry which is preliminary data.</text>
</comment>
<name>X0S500_9ZZZZ</name>
<gene>
    <name evidence="1" type="ORF">S01H1_05035</name>
</gene>
<dbReference type="EMBL" id="BARS01002626">
    <property type="protein sequence ID" value="GAF70321.1"/>
    <property type="molecule type" value="Genomic_DNA"/>
</dbReference>
<organism evidence="1">
    <name type="scientific">marine sediment metagenome</name>
    <dbReference type="NCBI Taxonomy" id="412755"/>
    <lineage>
        <taxon>unclassified sequences</taxon>
        <taxon>metagenomes</taxon>
        <taxon>ecological metagenomes</taxon>
    </lineage>
</organism>
<proteinExistence type="predicted"/>
<feature type="non-terminal residue" evidence="1">
    <location>
        <position position="1"/>
    </location>
</feature>
<sequence length="68" mass="7851">AFKSKEVAEQNLMKQLNFTDRGIKIVEKDLTILKIPLGKKIIVKALRKGFEQTRSEFINALNDTFDQK</sequence>
<dbReference type="AlphaFoldDB" id="X0S500"/>
<protein>
    <submittedName>
        <fullName evidence="1">Uncharacterized protein</fullName>
    </submittedName>
</protein>
<accession>X0S500</accession>
<evidence type="ECO:0000313" key="1">
    <source>
        <dbReference type="EMBL" id="GAF70321.1"/>
    </source>
</evidence>